<reference evidence="1" key="2">
    <citation type="submission" date="2021-01" db="EMBL/GenBank/DDBJ databases">
        <authorList>
            <person name="Schikora-Tamarit M.A."/>
        </authorList>
    </citation>
    <scope>NUCLEOTIDE SEQUENCE</scope>
    <source>
        <strain evidence="1">CBS6075</strain>
    </source>
</reference>
<dbReference type="OrthoDB" id="69928at2759"/>
<dbReference type="AlphaFoldDB" id="A0A9P8P8E8"/>
<keyword evidence="2" id="KW-1185">Reference proteome</keyword>
<protein>
    <submittedName>
        <fullName evidence="1">Uncharacterized protein</fullName>
    </submittedName>
</protein>
<sequence length="78" mass="9036">RLYLFKEDIDYRGLICFGSELTDFNDELIQSCEDVADRIMGFVDQQDKLSEEDELKLRYLAICSSINKFNGQTTNTIS</sequence>
<feature type="non-terminal residue" evidence="1">
    <location>
        <position position="1"/>
    </location>
</feature>
<evidence type="ECO:0000313" key="1">
    <source>
        <dbReference type="EMBL" id="KAH3666584.1"/>
    </source>
</evidence>
<proteinExistence type="predicted"/>
<evidence type="ECO:0000313" key="2">
    <source>
        <dbReference type="Proteomes" id="UP000769157"/>
    </source>
</evidence>
<accession>A0A9P8P8E8</accession>
<reference evidence="1" key="1">
    <citation type="journal article" date="2021" name="Open Biol.">
        <title>Shared evolutionary footprints suggest mitochondrial oxidative damage underlies multiple complex I losses in fungi.</title>
        <authorList>
            <person name="Schikora-Tamarit M.A."/>
            <person name="Marcet-Houben M."/>
            <person name="Nosek J."/>
            <person name="Gabaldon T."/>
        </authorList>
    </citation>
    <scope>NUCLEOTIDE SEQUENCE</scope>
    <source>
        <strain evidence="1">CBS6075</strain>
    </source>
</reference>
<comment type="caution">
    <text evidence="1">The sequence shown here is derived from an EMBL/GenBank/DDBJ whole genome shotgun (WGS) entry which is preliminary data.</text>
</comment>
<dbReference type="GeneID" id="70235400"/>
<dbReference type="EMBL" id="JAEUBE010000240">
    <property type="protein sequence ID" value="KAH3666584.1"/>
    <property type="molecule type" value="Genomic_DNA"/>
</dbReference>
<organism evidence="1 2">
    <name type="scientific">Ogataea philodendri</name>
    <dbReference type="NCBI Taxonomy" id="1378263"/>
    <lineage>
        <taxon>Eukaryota</taxon>
        <taxon>Fungi</taxon>
        <taxon>Dikarya</taxon>
        <taxon>Ascomycota</taxon>
        <taxon>Saccharomycotina</taxon>
        <taxon>Pichiomycetes</taxon>
        <taxon>Pichiales</taxon>
        <taxon>Pichiaceae</taxon>
        <taxon>Ogataea</taxon>
    </lineage>
</organism>
<gene>
    <name evidence="1" type="ORF">OGAPHI_003435</name>
</gene>
<dbReference type="RefSeq" id="XP_046061683.1">
    <property type="nucleotide sequence ID" value="XM_046204409.1"/>
</dbReference>
<name>A0A9P8P8E8_9ASCO</name>
<dbReference type="Proteomes" id="UP000769157">
    <property type="component" value="Unassembled WGS sequence"/>
</dbReference>